<feature type="region of interest" description="Disordered" evidence="2">
    <location>
        <begin position="118"/>
        <end position="167"/>
    </location>
</feature>
<dbReference type="GO" id="GO:0008017">
    <property type="term" value="F:microtubule binding"/>
    <property type="evidence" value="ECO:0007669"/>
    <property type="project" value="InterPro"/>
</dbReference>
<feature type="compositionally biased region" description="Basic and acidic residues" evidence="2">
    <location>
        <begin position="230"/>
        <end position="245"/>
    </location>
</feature>
<keyword evidence="3" id="KW-0808">Transferase</keyword>
<dbReference type="GO" id="GO:0016301">
    <property type="term" value="F:kinase activity"/>
    <property type="evidence" value="ECO:0007669"/>
    <property type="project" value="UniProtKB-KW"/>
</dbReference>
<evidence type="ECO:0000313" key="3">
    <source>
        <dbReference type="EMBL" id="GLD46642.1"/>
    </source>
</evidence>
<gene>
    <name evidence="3" type="ORF">AKAME5_000098000</name>
</gene>
<keyword evidence="1" id="KW-0175">Coiled coil</keyword>
<dbReference type="EMBL" id="BRZM01000002">
    <property type="protein sequence ID" value="GLD46642.1"/>
    <property type="molecule type" value="Genomic_DNA"/>
</dbReference>
<organism evidence="3 4">
    <name type="scientific">Lates japonicus</name>
    <name type="common">Japanese lates</name>
    <dbReference type="NCBI Taxonomy" id="270547"/>
    <lineage>
        <taxon>Eukaryota</taxon>
        <taxon>Metazoa</taxon>
        <taxon>Chordata</taxon>
        <taxon>Craniata</taxon>
        <taxon>Vertebrata</taxon>
        <taxon>Euteleostomi</taxon>
        <taxon>Actinopterygii</taxon>
        <taxon>Neopterygii</taxon>
        <taxon>Teleostei</taxon>
        <taxon>Neoteleostei</taxon>
        <taxon>Acanthomorphata</taxon>
        <taxon>Carangaria</taxon>
        <taxon>Carangaria incertae sedis</taxon>
        <taxon>Centropomidae</taxon>
        <taxon>Lates</taxon>
    </lineage>
</organism>
<dbReference type="InterPro" id="IPR024836">
    <property type="entry name" value="JAKMIP"/>
</dbReference>
<feature type="non-terminal residue" evidence="3">
    <location>
        <position position="245"/>
    </location>
</feature>
<protein>
    <submittedName>
        <fullName evidence="3">Janus kinase and microtubule-interacting protein 2-like isoform X1</fullName>
    </submittedName>
</protein>
<name>A0AAD3M2X5_LATJO</name>
<reference evidence="3" key="1">
    <citation type="submission" date="2022-08" db="EMBL/GenBank/DDBJ databases">
        <title>Genome sequencing of akame (Lates japonicus).</title>
        <authorList>
            <person name="Hashiguchi Y."/>
            <person name="Takahashi H."/>
        </authorList>
    </citation>
    <scope>NUCLEOTIDE SEQUENCE</scope>
    <source>
        <strain evidence="3">Kochi</strain>
    </source>
</reference>
<keyword evidence="4" id="KW-1185">Reference proteome</keyword>
<sequence>QIQELEATLYNALQQDKVIKYGEPLDELQRDELRTAVEKLRRQMLRKSREYDCQILQERMELLHQAHQRIRDLEDKTEIQRRQIKDLEEKVVCQLGDLVSIMTSPTLKARQCELMAPLPPSQSALSRPQQKNRGSHHGRRRARRNKSRGRLASLSRPTLWPTRSPAETRRLVLQRRGAFESKTMNFDALSVGQRGSAPRGPRNGRPVEGGDQEPAVTTTRAPAVEGPQRAGEERRFLGRDQNQRW</sequence>
<evidence type="ECO:0000256" key="2">
    <source>
        <dbReference type="SAM" id="MobiDB-lite"/>
    </source>
</evidence>
<dbReference type="Proteomes" id="UP001279410">
    <property type="component" value="Unassembled WGS sequence"/>
</dbReference>
<dbReference type="PANTHER" id="PTHR18935:SF7">
    <property type="entry name" value="JANUS KINASE AND MICROTUBULE-INTERACTING PROTEIN 2"/>
    <property type="match status" value="1"/>
</dbReference>
<feature type="region of interest" description="Disordered" evidence="2">
    <location>
        <begin position="184"/>
        <end position="245"/>
    </location>
</feature>
<dbReference type="AlphaFoldDB" id="A0AAD3M2X5"/>
<evidence type="ECO:0000313" key="4">
    <source>
        <dbReference type="Proteomes" id="UP001279410"/>
    </source>
</evidence>
<feature type="coiled-coil region" evidence="1">
    <location>
        <begin position="30"/>
        <end position="90"/>
    </location>
</feature>
<feature type="compositionally biased region" description="Basic residues" evidence="2">
    <location>
        <begin position="133"/>
        <end position="149"/>
    </location>
</feature>
<keyword evidence="3" id="KW-0418">Kinase</keyword>
<feature type="compositionally biased region" description="Polar residues" evidence="2">
    <location>
        <begin position="121"/>
        <end position="131"/>
    </location>
</feature>
<comment type="caution">
    <text evidence="3">The sequence shown here is derived from an EMBL/GenBank/DDBJ whole genome shotgun (WGS) entry which is preliminary data.</text>
</comment>
<dbReference type="GO" id="GO:0019900">
    <property type="term" value="F:kinase binding"/>
    <property type="evidence" value="ECO:0007669"/>
    <property type="project" value="InterPro"/>
</dbReference>
<evidence type="ECO:0000256" key="1">
    <source>
        <dbReference type="SAM" id="Coils"/>
    </source>
</evidence>
<proteinExistence type="predicted"/>
<accession>A0AAD3M2X5</accession>
<dbReference type="PANTHER" id="PTHR18935">
    <property type="entry name" value="GOLGIN SUBFAMILY A MEMBER 4-LIKE ISOFORM X1"/>
    <property type="match status" value="1"/>
</dbReference>